<proteinExistence type="predicted"/>
<feature type="coiled-coil region" evidence="1">
    <location>
        <begin position="308"/>
        <end position="335"/>
    </location>
</feature>
<dbReference type="Proteomes" id="UP000039324">
    <property type="component" value="Unassembled WGS sequence"/>
</dbReference>
<protein>
    <submittedName>
        <fullName evidence="3">Uncharacterized protein</fullName>
    </submittedName>
</protein>
<evidence type="ECO:0000313" key="4">
    <source>
        <dbReference type="Proteomes" id="UP000039324"/>
    </source>
</evidence>
<reference evidence="3 4" key="1">
    <citation type="submission" date="2015-02" db="EMBL/GenBank/DDBJ databases">
        <authorList>
            <person name="Chooi Y.-H."/>
        </authorList>
    </citation>
    <scope>NUCLEOTIDE SEQUENCE [LARGE SCALE GENOMIC DNA]</scope>
    <source>
        <strain evidence="3">E3</strain>
    </source>
</reference>
<accession>A0A0G4J6Y1</accession>
<gene>
    <name evidence="3" type="ORF">PBRA_003123</name>
</gene>
<dbReference type="AlphaFoldDB" id="A0A0G4J6Y1"/>
<organism evidence="3 4">
    <name type="scientific">Plasmodiophora brassicae</name>
    <name type="common">Clubroot disease agent</name>
    <dbReference type="NCBI Taxonomy" id="37360"/>
    <lineage>
        <taxon>Eukaryota</taxon>
        <taxon>Sar</taxon>
        <taxon>Rhizaria</taxon>
        <taxon>Endomyxa</taxon>
        <taxon>Phytomyxea</taxon>
        <taxon>Plasmodiophorida</taxon>
        <taxon>Plasmodiophoridae</taxon>
        <taxon>Plasmodiophora</taxon>
    </lineage>
</organism>
<sequence>MGKGEGKGGARLGKFLKGSGTLYDPVDLLSPTGGEHDDERSEGFADGGVDGWPGRPTLSSRVASWFTQRVRRPSVKYEASSPARRPQAGRILLDALKTKQQAERHAGAVRNVVPHRALRGIRSERLQTVRRECGQKMEQTAQSTQHAQRTANALGDEFAAFEAALRSASMAHNAAVGRLTRLEASHRKSLTNDIEVRIDRAISEGLGAQDFTVEQRIRDDEDHVRRVAAEEAGDAATAIRERQRAAAQASEQQLEAMRNAYLTKLADLEAVWSGTHDAEQVEHAERMQRISKTYEQLEKTDAALTMEIVMKERTLERVRRRYDQLREAYREMTEVANSNRGKLRSQVEELTRFYHQLQATVAHWRRTADARLRELSMTTFQARTKIRGFANKADRLLRRYTVVSKMVDMTEPGLPLQRRIDRCAMDTVKLKANLEAVRQENRQLVDTLTKVAFRKGTHLHSLLATKNLQGTVEPVQRLARSRSSMI</sequence>
<keyword evidence="1" id="KW-0175">Coiled coil</keyword>
<keyword evidence="4" id="KW-1185">Reference proteome</keyword>
<dbReference type="EMBL" id="CDSF01000144">
    <property type="protein sequence ID" value="CEP03363.1"/>
    <property type="molecule type" value="Genomic_DNA"/>
</dbReference>
<feature type="region of interest" description="Disordered" evidence="2">
    <location>
        <begin position="1"/>
        <end position="53"/>
    </location>
</feature>
<evidence type="ECO:0000313" key="3">
    <source>
        <dbReference type="EMBL" id="CEP03363.1"/>
    </source>
</evidence>
<name>A0A0G4J6Y1_PLABS</name>
<feature type="compositionally biased region" description="Basic and acidic residues" evidence="2">
    <location>
        <begin position="34"/>
        <end position="43"/>
    </location>
</feature>
<evidence type="ECO:0000256" key="1">
    <source>
        <dbReference type="SAM" id="Coils"/>
    </source>
</evidence>
<evidence type="ECO:0000256" key="2">
    <source>
        <dbReference type="SAM" id="MobiDB-lite"/>
    </source>
</evidence>